<proteinExistence type="predicted"/>
<feature type="region of interest" description="Disordered" evidence="1">
    <location>
        <begin position="695"/>
        <end position="719"/>
    </location>
</feature>
<keyword evidence="4" id="KW-1185">Reference proteome</keyword>
<evidence type="ECO:0000256" key="1">
    <source>
        <dbReference type="SAM" id="MobiDB-lite"/>
    </source>
</evidence>
<dbReference type="Proteomes" id="UP000031523">
    <property type="component" value="Chromosome"/>
</dbReference>
<feature type="signal peptide" evidence="2">
    <location>
        <begin position="1"/>
        <end position="23"/>
    </location>
</feature>
<keyword evidence="2" id="KW-0732">Signal</keyword>
<name>A0A0B5EI94_STRA4</name>
<dbReference type="EMBL" id="CP010519">
    <property type="protein sequence ID" value="AJE81174.1"/>
    <property type="molecule type" value="Genomic_DNA"/>
</dbReference>
<protein>
    <recommendedName>
        <fullName evidence="5">Secreted protein</fullName>
    </recommendedName>
</protein>
<dbReference type="KEGG" id="sals:SLNWT_0798"/>
<evidence type="ECO:0000256" key="2">
    <source>
        <dbReference type="SAM" id="SignalP"/>
    </source>
</evidence>
<gene>
    <name evidence="3" type="ORF">SLNWT_0798</name>
</gene>
<sequence length="719" mass="76661">MKNTARAAALAAGSLLLTLTAPAGASAAPAQPQPRVDLRILLVSDGGPAVEAVRAELDAQGTPYTRVDLNSAGRPVLTAAFLADSVGGRPRAKFQAVVLPDANPFGSGSSELAALAAYEQRYGIPQVDAYTWANPEAGLGYPEPGDSRSLDGVQAAVTEAGRSGPFGYLRGAVPFEDNSPSVSESYGFLAAPAAGADFTPYVDAPLAGGGRGSLVGEYRHDGRRELVVTFAYNQYQQQFRLLARGIVDWMTQGIHLGASRHHFTVHVDDVFAADDRWDSALNCTPGDIDCAGGGGEPDPIRMTAEDAAYARSWSREHGLTLDLVYNGAGSDQYREQEGGDPLADRLLADRADYRWVNHTYEHPFLGCVQDVSAVPWKCATDASGAVRYVPRSEISQQISENRRWGQKAKLPLNEKELVTGEHSGLKVLPQQPADNPNLAPALAENGIGWLGSDNSREPAQRSAGSARTVPRYPMNIFYNVGRAEEQVDEYNWIYTRRADGGSGVCETSPVTTCLDAPLDTATGYRDRIVPLESALALGHVLSGDVRPHFIHQSNLAEDRIAYPVLEKVLSSYASLFAANTPLVNPRMADTGEELRKRAAFQDAVRANKVTAYRVGETVTVQTPAGVETLATMPAGTRQNLLLGSTPFGSAYAGRLSGWVSPALLQGQVSLNVPNAPLAPAATASRAQLPAEVRKLPVPQGVRKQAAPGPVRQAPPSRGR</sequence>
<evidence type="ECO:0000313" key="4">
    <source>
        <dbReference type="Proteomes" id="UP000031523"/>
    </source>
</evidence>
<accession>A0A0B5EI94</accession>
<feature type="chain" id="PRO_5038922710" description="Secreted protein" evidence="2">
    <location>
        <begin position="24"/>
        <end position="719"/>
    </location>
</feature>
<evidence type="ECO:0008006" key="5">
    <source>
        <dbReference type="Google" id="ProtNLM"/>
    </source>
</evidence>
<evidence type="ECO:0000313" key="3">
    <source>
        <dbReference type="EMBL" id="AJE81174.1"/>
    </source>
</evidence>
<organism evidence="3 4">
    <name type="scientific">Streptomyces albus (strain ATCC 21838 / DSM 41398 / FERM P-419 / JCM 4703 / NBRC 107858)</name>
    <dbReference type="NCBI Taxonomy" id="1081613"/>
    <lineage>
        <taxon>Bacteria</taxon>
        <taxon>Bacillati</taxon>
        <taxon>Actinomycetota</taxon>
        <taxon>Actinomycetes</taxon>
        <taxon>Kitasatosporales</taxon>
        <taxon>Streptomycetaceae</taxon>
        <taxon>Streptomyces</taxon>
    </lineage>
</organism>
<dbReference type="AlphaFoldDB" id="A0A0B5EI94"/>
<reference evidence="3 4" key="1">
    <citation type="submission" date="2015-01" db="EMBL/GenBank/DDBJ databases">
        <title>Enhanced salinomycin production by adjusting the supply of polyketide extender units in Streptomyce albus DSM 41398.</title>
        <authorList>
            <person name="Lu C."/>
        </authorList>
    </citation>
    <scope>NUCLEOTIDE SEQUENCE [LARGE SCALE GENOMIC DNA]</scope>
    <source>
        <strain evidence="4">ATCC 21838 / DSM 41398 / FERM P-419 / JCM 4703 / NBRC 107858</strain>
    </source>
</reference>